<dbReference type="Proteomes" id="UP000280698">
    <property type="component" value="Unassembled WGS sequence"/>
</dbReference>
<evidence type="ECO:0000313" key="1">
    <source>
        <dbReference type="EMBL" id="RNL95888.1"/>
    </source>
</evidence>
<dbReference type="EMBL" id="RJLN01000061">
    <property type="protein sequence ID" value="RNL95888.1"/>
    <property type="molecule type" value="Genomic_DNA"/>
</dbReference>
<accession>A0ABX9WFS3</accession>
<comment type="caution">
    <text evidence="1">The sequence shown here is derived from an EMBL/GenBank/DDBJ whole genome shotgun (WGS) entry which is preliminary data.</text>
</comment>
<evidence type="ECO:0000313" key="2">
    <source>
        <dbReference type="Proteomes" id="UP000280698"/>
    </source>
</evidence>
<keyword evidence="2" id="KW-1185">Reference proteome</keyword>
<organism evidence="1 2">
    <name type="scientific">Micromonospora solifontis</name>
    <dbReference type="NCBI Taxonomy" id="2487138"/>
    <lineage>
        <taxon>Bacteria</taxon>
        <taxon>Bacillati</taxon>
        <taxon>Actinomycetota</taxon>
        <taxon>Actinomycetes</taxon>
        <taxon>Micromonosporales</taxon>
        <taxon>Micromonosporaceae</taxon>
        <taxon>Micromonospora</taxon>
    </lineage>
</organism>
<proteinExistence type="predicted"/>
<gene>
    <name evidence="1" type="ORF">EFE23_19715</name>
</gene>
<dbReference type="RefSeq" id="WP_123242419.1">
    <property type="nucleotide sequence ID" value="NZ_JAAHBY010000061.1"/>
</dbReference>
<name>A0ABX9WFS3_9ACTN</name>
<protein>
    <submittedName>
        <fullName evidence="1">Uncharacterized protein</fullName>
    </submittedName>
</protein>
<sequence>MFALLSTLLEVVSAHAGRLFDGRRTARDSEVAEHLLEIVLAVQELCVRGDRLLSHVDGVLAAADDGDPGRPASFEAERSTEFERLLRTQVAAVDELRTRLGDSQLLLATVDPGFQLDLVPFLDVKSGLLTRWTQQVEQSRYSTTTLFFLPAAELRRVLAVGREHADGGGLGSERTAYLLAFADSLREVRAHELRDIRLPAAREAGRIRGELEAARSDLHRAKALCTQLSDSVVAAVGPEALARLRRRLATR</sequence>
<reference evidence="1 2" key="1">
    <citation type="submission" date="2018-11" db="EMBL/GenBank/DDBJ databases">
        <title>Micromonospora sp. PPF5-17, a new actinomycetes isolated from a hot spring soil.</title>
        <authorList>
            <person name="Thawai C."/>
        </authorList>
    </citation>
    <scope>NUCLEOTIDE SEQUENCE [LARGE SCALE GENOMIC DNA]</scope>
    <source>
        <strain evidence="1 2">PPF5-17</strain>
    </source>
</reference>